<keyword evidence="1" id="KW-1133">Transmembrane helix</keyword>
<reference evidence="2" key="1">
    <citation type="submission" date="2018-02" db="EMBL/GenBank/DDBJ databases">
        <authorList>
            <person name="Cohen D.B."/>
            <person name="Kent A.D."/>
        </authorList>
    </citation>
    <scope>NUCLEOTIDE SEQUENCE</scope>
</reference>
<organism evidence="2">
    <name type="scientific">Fagus sylvatica</name>
    <name type="common">Beechnut</name>
    <dbReference type="NCBI Taxonomy" id="28930"/>
    <lineage>
        <taxon>Eukaryota</taxon>
        <taxon>Viridiplantae</taxon>
        <taxon>Streptophyta</taxon>
        <taxon>Embryophyta</taxon>
        <taxon>Tracheophyta</taxon>
        <taxon>Spermatophyta</taxon>
        <taxon>Magnoliopsida</taxon>
        <taxon>eudicotyledons</taxon>
        <taxon>Gunneridae</taxon>
        <taxon>Pentapetalae</taxon>
        <taxon>rosids</taxon>
        <taxon>fabids</taxon>
        <taxon>Fagales</taxon>
        <taxon>Fagaceae</taxon>
        <taxon>Fagus</taxon>
    </lineage>
</organism>
<proteinExistence type="predicted"/>
<gene>
    <name evidence="2" type="ORF">FSB_LOCUS3436</name>
</gene>
<keyword evidence="1" id="KW-0812">Transmembrane</keyword>
<accession>A0A2N9ELY5</accession>
<name>A0A2N9ELY5_FAGSY</name>
<feature type="transmembrane region" description="Helical" evidence="1">
    <location>
        <begin position="73"/>
        <end position="92"/>
    </location>
</feature>
<sequence>MSWDVGDSGELIGNIIGVVLDIDAPPTGAAWGKSLRVRVSLDLVQPLQRGQMVSLEEVADGEPLWVAFQYERFAYILCTAVVVLGMGIESVIDGTITNMAFLMVNGFEPLLLAGCRRPKPVVHPPHQRLKVLQLILPRILEFRSRMLHVYLHMSRNTMPH</sequence>
<dbReference type="AlphaFoldDB" id="A0A2N9ELY5"/>
<dbReference type="EMBL" id="OIVN01000167">
    <property type="protein sequence ID" value="SPC75554.1"/>
    <property type="molecule type" value="Genomic_DNA"/>
</dbReference>
<evidence type="ECO:0000256" key="1">
    <source>
        <dbReference type="SAM" id="Phobius"/>
    </source>
</evidence>
<keyword evidence="1" id="KW-0472">Membrane</keyword>
<evidence type="ECO:0000313" key="2">
    <source>
        <dbReference type="EMBL" id="SPC75554.1"/>
    </source>
</evidence>
<protein>
    <submittedName>
        <fullName evidence="2">Uncharacterized protein</fullName>
    </submittedName>
</protein>